<comment type="caution">
    <text evidence="3">The sequence shown here is derived from an EMBL/GenBank/DDBJ whole genome shotgun (WGS) entry which is preliminary data.</text>
</comment>
<evidence type="ECO:0000313" key="3">
    <source>
        <dbReference type="EMBL" id="KLU24887.1"/>
    </source>
</evidence>
<dbReference type="Proteomes" id="UP000035963">
    <property type="component" value="Unassembled WGS sequence"/>
</dbReference>
<keyword evidence="4" id="KW-1185">Reference proteome</keyword>
<protein>
    <recommendedName>
        <fullName evidence="5">DNA repair protein</fullName>
    </recommendedName>
</protein>
<keyword evidence="1" id="KW-0175">Coiled coil</keyword>
<dbReference type="RefSeq" id="WP_047847990.1">
    <property type="nucleotide sequence ID" value="NZ_AEJF01000115.1"/>
</dbReference>
<reference evidence="3 4" key="1">
    <citation type="journal article" date="2015" name="Genome Announc.">
        <title>Draft Genome Sequence of Burkholderia sp. Strain PML1(12), an Ectomycorrhizosphere-Inhabiting Bacterium with Effective Mineral-Weathering Ability.</title>
        <authorList>
            <person name="Uroz S."/>
            <person name="Oger P."/>
        </authorList>
    </citation>
    <scope>NUCLEOTIDE SEQUENCE [LARGE SCALE GENOMIC DNA]</scope>
    <source>
        <strain evidence="4">PML1(12)</strain>
    </source>
</reference>
<evidence type="ECO:0000313" key="4">
    <source>
        <dbReference type="Proteomes" id="UP000035963"/>
    </source>
</evidence>
<dbReference type="EMBL" id="AEJF01000115">
    <property type="protein sequence ID" value="KLU24887.1"/>
    <property type="molecule type" value="Genomic_DNA"/>
</dbReference>
<dbReference type="PATRIC" id="fig|908627.4.peg.3983"/>
<organism evidence="3 4">
    <name type="scientific">Caballeronia mineralivorans PML1(12)</name>
    <dbReference type="NCBI Taxonomy" id="908627"/>
    <lineage>
        <taxon>Bacteria</taxon>
        <taxon>Pseudomonadati</taxon>
        <taxon>Pseudomonadota</taxon>
        <taxon>Betaproteobacteria</taxon>
        <taxon>Burkholderiales</taxon>
        <taxon>Burkholderiaceae</taxon>
        <taxon>Caballeronia</taxon>
    </lineage>
</organism>
<gene>
    <name evidence="3" type="ORF">EOS_17795</name>
</gene>
<accession>A0A0J1CWD1</accession>
<feature type="signal peptide" evidence="2">
    <location>
        <begin position="1"/>
        <end position="25"/>
    </location>
</feature>
<evidence type="ECO:0008006" key="5">
    <source>
        <dbReference type="Google" id="ProtNLM"/>
    </source>
</evidence>
<feature type="chain" id="PRO_5005249967" description="DNA repair protein" evidence="2">
    <location>
        <begin position="26"/>
        <end position="223"/>
    </location>
</feature>
<evidence type="ECO:0000256" key="1">
    <source>
        <dbReference type="SAM" id="Coils"/>
    </source>
</evidence>
<keyword evidence="2" id="KW-0732">Signal</keyword>
<feature type="coiled-coil region" evidence="1">
    <location>
        <begin position="36"/>
        <end position="84"/>
    </location>
</feature>
<name>A0A0J1CWD1_9BURK</name>
<sequence>MRKDRVIVAALAGAVWLSATAPASAQSIDDKLRTQLRSTTEQLRSLQDTQSQLQADKTTAEQQRDKALADLKQAQADVAAAKGKSGAEVAAERSLAAEKSSHAQDTQQLAKYKSAYEELLALSRSRDAERTQAQTEVKARDAQLQNCEAKNAQLYQVGHDILDAYEHVGLGTFLKSREPVAQGARVKYDQIAQDYGDKLYNGKFDPRAISPVNGASAPASASK</sequence>
<evidence type="ECO:0000256" key="2">
    <source>
        <dbReference type="SAM" id="SignalP"/>
    </source>
</evidence>
<dbReference type="OrthoDB" id="7032041at2"/>
<proteinExistence type="predicted"/>
<dbReference type="AlphaFoldDB" id="A0A0J1CWD1"/>